<dbReference type="InterPro" id="IPR016032">
    <property type="entry name" value="Sig_transdc_resp-reg_C-effctor"/>
</dbReference>
<dbReference type="GO" id="GO:0032993">
    <property type="term" value="C:protein-DNA complex"/>
    <property type="evidence" value="ECO:0007669"/>
    <property type="project" value="TreeGrafter"/>
</dbReference>
<sequence>MERLKSKTILIVEDEKTIRENLASMLKFFFKEVHTAIDGHDGLDKYEQYLPDIVMTDLKMPNMSGFELLEELIKRDSTSYKIIVSAHTDKELLFKAIEKGINRYLVKPIIENELFETFEAYLKNLEKTQPMIIKIDDDIYLESDKKSLFISELEIHLNKKEFLFLKLLLSNDNKTFTYEEIENIVWGGALMSQSAIRSVVRDLRKKIGEKYIINVSGIGYRLK</sequence>
<proteinExistence type="predicted"/>
<evidence type="ECO:0000256" key="1">
    <source>
        <dbReference type="ARBA" id="ARBA00022553"/>
    </source>
</evidence>
<dbReference type="RefSeq" id="WP_170170165.1">
    <property type="nucleotide sequence ID" value="NZ_BMEF01000009.1"/>
</dbReference>
<keyword evidence="4" id="KW-0238">DNA-binding</keyword>
<evidence type="ECO:0000256" key="3">
    <source>
        <dbReference type="ARBA" id="ARBA00023015"/>
    </source>
</evidence>
<dbReference type="InterPro" id="IPR011006">
    <property type="entry name" value="CheY-like_superfamily"/>
</dbReference>
<dbReference type="PANTHER" id="PTHR48111">
    <property type="entry name" value="REGULATOR OF RPOS"/>
    <property type="match status" value="1"/>
</dbReference>
<dbReference type="InterPro" id="IPR039420">
    <property type="entry name" value="WalR-like"/>
</dbReference>
<dbReference type="InterPro" id="IPR036388">
    <property type="entry name" value="WH-like_DNA-bd_sf"/>
</dbReference>
<reference evidence="6" key="1">
    <citation type="submission" date="2019-09" db="EMBL/GenBank/DDBJ databases">
        <title>Complete genome sequencing of four Arcobacter species reveals a diverse suite of mobile elements.</title>
        <authorList>
            <person name="Miller W.G."/>
            <person name="Yee E."/>
            <person name="Bono J.L."/>
        </authorList>
    </citation>
    <scope>NUCLEOTIDE SEQUENCE [LARGE SCALE GENOMIC DNA]</scope>
    <source>
        <strain evidence="6">LMG 26638</strain>
    </source>
</reference>
<dbReference type="Gene3D" id="1.10.10.10">
    <property type="entry name" value="Winged helix-like DNA-binding domain superfamily/Winged helix DNA-binding domain"/>
    <property type="match status" value="1"/>
</dbReference>
<dbReference type="Pfam" id="PF00072">
    <property type="entry name" value="Response_reg"/>
    <property type="match status" value="1"/>
</dbReference>
<name>A0A5C2HAZ8_9BACT</name>
<evidence type="ECO:0000256" key="2">
    <source>
        <dbReference type="ARBA" id="ARBA00023012"/>
    </source>
</evidence>
<evidence type="ECO:0000313" key="7">
    <source>
        <dbReference type="Proteomes" id="UP000322726"/>
    </source>
</evidence>
<keyword evidence="2" id="KW-0902">Two-component regulatory system</keyword>
<evidence type="ECO:0000313" key="6">
    <source>
        <dbReference type="EMBL" id="QEP35398.1"/>
    </source>
</evidence>
<dbReference type="SUPFAM" id="SSF52172">
    <property type="entry name" value="CheY-like"/>
    <property type="match status" value="1"/>
</dbReference>
<dbReference type="GO" id="GO:0006355">
    <property type="term" value="P:regulation of DNA-templated transcription"/>
    <property type="evidence" value="ECO:0007669"/>
    <property type="project" value="InterPro"/>
</dbReference>
<dbReference type="CDD" id="cd17536">
    <property type="entry name" value="REC_YesN-like"/>
    <property type="match status" value="1"/>
</dbReference>
<dbReference type="Gene3D" id="3.40.50.2300">
    <property type="match status" value="1"/>
</dbReference>
<dbReference type="PROSITE" id="PS51755">
    <property type="entry name" value="OMPR_PHOB"/>
    <property type="match status" value="1"/>
</dbReference>
<dbReference type="SUPFAM" id="SSF46894">
    <property type="entry name" value="C-terminal effector domain of the bipartite response regulators"/>
    <property type="match status" value="1"/>
</dbReference>
<dbReference type="SMART" id="SM00862">
    <property type="entry name" value="Trans_reg_C"/>
    <property type="match status" value="1"/>
</dbReference>
<evidence type="ECO:0000256" key="5">
    <source>
        <dbReference type="ARBA" id="ARBA00023163"/>
    </source>
</evidence>
<dbReference type="SMART" id="SM00448">
    <property type="entry name" value="REC"/>
    <property type="match status" value="1"/>
</dbReference>
<dbReference type="EMBL" id="CP035928">
    <property type="protein sequence ID" value="QEP35398.1"/>
    <property type="molecule type" value="Genomic_DNA"/>
</dbReference>
<reference evidence="6" key="2">
    <citation type="submission" date="2019-09" db="EMBL/GenBank/DDBJ databases">
        <title>Taxonomic note: a critical rebuttal of the proposed division of the genus Arcobacter into six genera, emended descriptions of Arcobacter anaerophilus and the genus Arcobacter, and an assessment of genus-level boundaries for Epsilonproteobacteria using in silico genomic comparator tools.</title>
        <authorList>
            <person name="On S.L.W."/>
            <person name="Miller W.G."/>
            <person name="Biggs P."/>
            <person name="Cornelius A."/>
            <person name="Vandamme P."/>
        </authorList>
    </citation>
    <scope>NUCLEOTIDE SEQUENCE [LARGE SCALE GENOMIC DNA]</scope>
    <source>
        <strain evidence="6">LMG 26638</strain>
    </source>
</reference>
<organism evidence="6 7">
    <name type="scientific">Malaciobacter pacificus</name>
    <dbReference type="NCBI Taxonomy" id="1080223"/>
    <lineage>
        <taxon>Bacteria</taxon>
        <taxon>Pseudomonadati</taxon>
        <taxon>Campylobacterota</taxon>
        <taxon>Epsilonproteobacteria</taxon>
        <taxon>Campylobacterales</taxon>
        <taxon>Arcobacteraceae</taxon>
        <taxon>Malaciobacter</taxon>
    </lineage>
</organism>
<dbReference type="GO" id="GO:0000976">
    <property type="term" value="F:transcription cis-regulatory region binding"/>
    <property type="evidence" value="ECO:0007669"/>
    <property type="project" value="TreeGrafter"/>
</dbReference>
<keyword evidence="3" id="KW-0805">Transcription regulation</keyword>
<accession>A0A5C2HAZ8</accession>
<dbReference type="KEGG" id="apai:APAC_2338"/>
<dbReference type="InterPro" id="IPR001867">
    <property type="entry name" value="OmpR/PhoB-type_DNA-bd"/>
</dbReference>
<gene>
    <name evidence="6" type="ORF">APAC_2338</name>
</gene>
<keyword evidence="1" id="KW-0597">Phosphoprotein</keyword>
<keyword evidence="7" id="KW-1185">Reference proteome</keyword>
<dbReference type="PANTHER" id="PTHR48111:SF1">
    <property type="entry name" value="TWO-COMPONENT RESPONSE REGULATOR ORR33"/>
    <property type="match status" value="1"/>
</dbReference>
<protein>
    <submittedName>
        <fullName evidence="6">Two-component system response regulator</fullName>
    </submittedName>
</protein>
<dbReference type="PROSITE" id="PS50110">
    <property type="entry name" value="RESPONSE_REGULATORY"/>
    <property type="match status" value="1"/>
</dbReference>
<dbReference type="Proteomes" id="UP000322726">
    <property type="component" value="Chromosome"/>
</dbReference>
<dbReference type="GO" id="GO:0005829">
    <property type="term" value="C:cytosol"/>
    <property type="evidence" value="ECO:0007669"/>
    <property type="project" value="TreeGrafter"/>
</dbReference>
<dbReference type="Pfam" id="PF00486">
    <property type="entry name" value="Trans_reg_C"/>
    <property type="match status" value="1"/>
</dbReference>
<dbReference type="GO" id="GO:0000156">
    <property type="term" value="F:phosphorelay response regulator activity"/>
    <property type="evidence" value="ECO:0007669"/>
    <property type="project" value="TreeGrafter"/>
</dbReference>
<evidence type="ECO:0000256" key="4">
    <source>
        <dbReference type="ARBA" id="ARBA00023125"/>
    </source>
</evidence>
<dbReference type="AlphaFoldDB" id="A0A5C2HAZ8"/>
<keyword evidence="5" id="KW-0804">Transcription</keyword>
<dbReference type="InterPro" id="IPR001789">
    <property type="entry name" value="Sig_transdc_resp-reg_receiver"/>
</dbReference>